<feature type="compositionally biased region" description="Pro residues" evidence="7">
    <location>
        <begin position="13"/>
        <end position="24"/>
    </location>
</feature>
<dbReference type="InterPro" id="IPR047575">
    <property type="entry name" value="Sm"/>
</dbReference>
<gene>
    <name evidence="6" type="primary">LSM1</name>
    <name evidence="9" type="ORF">MNEG_11208</name>
</gene>
<dbReference type="STRING" id="145388.A0A0D2MQ29"/>
<organism evidence="9 10">
    <name type="scientific">Monoraphidium neglectum</name>
    <dbReference type="NCBI Taxonomy" id="145388"/>
    <lineage>
        <taxon>Eukaryota</taxon>
        <taxon>Viridiplantae</taxon>
        <taxon>Chlorophyta</taxon>
        <taxon>core chlorophytes</taxon>
        <taxon>Chlorophyceae</taxon>
        <taxon>CS clade</taxon>
        <taxon>Sphaeropleales</taxon>
        <taxon>Selenastraceae</taxon>
        <taxon>Monoraphidium</taxon>
    </lineage>
</organism>
<dbReference type="PANTHER" id="PTHR15588:SF8">
    <property type="entry name" value="U6 SNRNA-ASSOCIATED SM-LIKE PROTEIN LSM1"/>
    <property type="match status" value="1"/>
</dbReference>
<evidence type="ECO:0000256" key="1">
    <source>
        <dbReference type="ARBA" id="ARBA00006850"/>
    </source>
</evidence>
<evidence type="ECO:0000313" key="10">
    <source>
        <dbReference type="Proteomes" id="UP000054498"/>
    </source>
</evidence>
<dbReference type="GO" id="GO:1990726">
    <property type="term" value="C:Lsm1-7-Pat1 complex"/>
    <property type="evidence" value="ECO:0007669"/>
    <property type="project" value="TreeGrafter"/>
</dbReference>
<dbReference type="InterPro" id="IPR010920">
    <property type="entry name" value="LSM_dom_sf"/>
</dbReference>
<dbReference type="CDD" id="cd01728">
    <property type="entry name" value="LSm1"/>
    <property type="match status" value="1"/>
</dbReference>
<sequence length="140" mass="15440">MAAVPLGAGAGAPPAPPQLDYPPPGTALVEELDKKLLIQLRDGRKIIGVLRSFDQFANLVLEEAVERIIVGAQYSDIPLGMYLLRGENLVLMGQLDPNHEAPPGMRLVAEPVIREALRAEREEARLRGTMRARFDFLEME</sequence>
<dbReference type="PANTHER" id="PTHR15588">
    <property type="entry name" value="LSM1"/>
    <property type="match status" value="1"/>
</dbReference>
<evidence type="ECO:0000256" key="4">
    <source>
        <dbReference type="ARBA" id="ARBA00022884"/>
    </source>
</evidence>
<dbReference type="EMBL" id="KK102858">
    <property type="protein sequence ID" value="KIY96755.1"/>
    <property type="molecule type" value="Genomic_DNA"/>
</dbReference>
<keyword evidence="10" id="KW-1185">Reference proteome</keyword>
<dbReference type="SMART" id="SM00651">
    <property type="entry name" value="Sm"/>
    <property type="match status" value="1"/>
</dbReference>
<dbReference type="GO" id="GO:1990904">
    <property type="term" value="C:ribonucleoprotein complex"/>
    <property type="evidence" value="ECO:0007669"/>
    <property type="project" value="UniProtKB-KW"/>
</dbReference>
<comment type="function">
    <text evidence="6">Component of the cytoplasmic LSM1-LSM7 complex which is involved in mRNA degradation.</text>
</comment>
<dbReference type="Pfam" id="PF01423">
    <property type="entry name" value="LSM"/>
    <property type="match status" value="1"/>
</dbReference>
<dbReference type="RefSeq" id="XP_013895775.1">
    <property type="nucleotide sequence ID" value="XM_014040321.1"/>
</dbReference>
<accession>A0A0D2MQ29</accession>
<dbReference type="AlphaFoldDB" id="A0A0D2MQ29"/>
<comment type="subunit">
    <text evidence="6">Component of the heptameric LSM1-LSM7 complex that forms a seven-membered ring structure with a donut shape.</text>
</comment>
<dbReference type="InterPro" id="IPR034104">
    <property type="entry name" value="Lsm1"/>
</dbReference>
<feature type="domain" description="Sm" evidence="8">
    <location>
        <begin position="23"/>
        <end position="98"/>
    </location>
</feature>
<dbReference type="Gene3D" id="2.30.30.100">
    <property type="match status" value="1"/>
</dbReference>
<evidence type="ECO:0000256" key="2">
    <source>
        <dbReference type="ARBA" id="ARBA00022490"/>
    </source>
</evidence>
<name>A0A0D2MQ29_9CHLO</name>
<dbReference type="InterPro" id="IPR001163">
    <property type="entry name" value="Sm_dom_euk/arc"/>
</dbReference>
<dbReference type="InterPro" id="IPR044642">
    <property type="entry name" value="PTHR15588"/>
</dbReference>
<dbReference type="GeneID" id="25728447"/>
<evidence type="ECO:0000256" key="7">
    <source>
        <dbReference type="SAM" id="MobiDB-lite"/>
    </source>
</evidence>
<dbReference type="GO" id="GO:0003729">
    <property type="term" value="F:mRNA binding"/>
    <property type="evidence" value="ECO:0007669"/>
    <property type="project" value="TreeGrafter"/>
</dbReference>
<comment type="similarity">
    <text evidence="1 6">Belongs to the snRNP Sm proteins family.</text>
</comment>
<dbReference type="OrthoDB" id="10263346at2759"/>
<comment type="subcellular location">
    <subcellularLocation>
        <location evidence="6">Cytoplasm</location>
    </subcellularLocation>
    <subcellularLocation>
        <location evidence="6">Cytoplasm</location>
        <location evidence="6">P-body</location>
    </subcellularLocation>
</comment>
<evidence type="ECO:0000256" key="3">
    <source>
        <dbReference type="ARBA" id="ARBA00022664"/>
    </source>
</evidence>
<dbReference type="PROSITE" id="PS52002">
    <property type="entry name" value="SM"/>
    <property type="match status" value="1"/>
</dbReference>
<keyword evidence="3 6" id="KW-0507">mRNA processing</keyword>
<dbReference type="SUPFAM" id="SSF50182">
    <property type="entry name" value="Sm-like ribonucleoproteins"/>
    <property type="match status" value="1"/>
</dbReference>
<feature type="region of interest" description="Disordered" evidence="7">
    <location>
        <begin position="1"/>
        <end position="24"/>
    </location>
</feature>
<evidence type="ECO:0000313" key="9">
    <source>
        <dbReference type="EMBL" id="KIY96755.1"/>
    </source>
</evidence>
<protein>
    <recommendedName>
        <fullName evidence="6">U6 snRNA-associated Sm-like protein LSm1</fullName>
    </recommendedName>
</protein>
<keyword evidence="4 6" id="KW-0694">RNA-binding</keyword>
<dbReference type="GO" id="GO:0006397">
    <property type="term" value="P:mRNA processing"/>
    <property type="evidence" value="ECO:0007669"/>
    <property type="project" value="UniProtKB-UniRule"/>
</dbReference>
<reference evidence="9 10" key="1">
    <citation type="journal article" date="2013" name="BMC Genomics">
        <title>Reconstruction of the lipid metabolism for the microalga Monoraphidium neglectum from its genome sequence reveals characteristics suitable for biofuel production.</title>
        <authorList>
            <person name="Bogen C."/>
            <person name="Al-Dilaimi A."/>
            <person name="Albersmeier A."/>
            <person name="Wichmann J."/>
            <person name="Grundmann M."/>
            <person name="Rupp O."/>
            <person name="Lauersen K.J."/>
            <person name="Blifernez-Klassen O."/>
            <person name="Kalinowski J."/>
            <person name="Goesmann A."/>
            <person name="Mussgnug J.H."/>
            <person name="Kruse O."/>
        </authorList>
    </citation>
    <scope>NUCLEOTIDE SEQUENCE [LARGE SCALE GENOMIC DNA]</scope>
    <source>
        <strain evidence="9 10">SAG 48.87</strain>
    </source>
</reference>
<keyword evidence="2 6" id="KW-0963">Cytoplasm</keyword>
<dbReference type="KEGG" id="mng:MNEG_11208"/>
<dbReference type="GO" id="GO:0000932">
    <property type="term" value="C:P-body"/>
    <property type="evidence" value="ECO:0007669"/>
    <property type="project" value="UniProtKB-SubCell"/>
</dbReference>
<dbReference type="GO" id="GO:0000290">
    <property type="term" value="P:deadenylation-dependent decapping of nuclear-transcribed mRNA"/>
    <property type="evidence" value="ECO:0007669"/>
    <property type="project" value="TreeGrafter"/>
</dbReference>
<keyword evidence="5 6" id="KW-0687">Ribonucleoprotein</keyword>
<proteinExistence type="inferred from homology"/>
<evidence type="ECO:0000256" key="5">
    <source>
        <dbReference type="ARBA" id="ARBA00023274"/>
    </source>
</evidence>
<evidence type="ECO:0000259" key="8">
    <source>
        <dbReference type="PROSITE" id="PS52002"/>
    </source>
</evidence>
<evidence type="ECO:0000256" key="6">
    <source>
        <dbReference type="RuleBase" id="RU365047"/>
    </source>
</evidence>
<dbReference type="Proteomes" id="UP000054498">
    <property type="component" value="Unassembled WGS sequence"/>
</dbReference>